<comment type="similarity">
    <text evidence="1 5">Belongs to the GcvH family.</text>
</comment>
<dbReference type="GO" id="GO:0005739">
    <property type="term" value="C:mitochondrion"/>
    <property type="evidence" value="ECO:0007669"/>
    <property type="project" value="UniProtKB-SubCell"/>
</dbReference>
<name>G0U2V5_TRYVY</name>
<dbReference type="NCBIfam" id="TIGR00527">
    <property type="entry name" value="gcvH"/>
    <property type="match status" value="1"/>
</dbReference>
<dbReference type="AlphaFoldDB" id="G0U2V5"/>
<evidence type="ECO:0000256" key="2">
    <source>
        <dbReference type="ARBA" id="ARBA00022823"/>
    </source>
</evidence>
<dbReference type="NCBIfam" id="NF002270">
    <property type="entry name" value="PRK01202.1"/>
    <property type="match status" value="1"/>
</dbReference>
<accession>G0U2V5</accession>
<keyword evidence="7" id="KW-0808">Transferase</keyword>
<dbReference type="InterPro" id="IPR003016">
    <property type="entry name" value="2-oxoA_DH_lipoyl-BS"/>
</dbReference>
<dbReference type="FunFam" id="2.40.50.100:FF:000066">
    <property type="entry name" value="Glycine cleavage system H protein"/>
    <property type="match status" value="1"/>
</dbReference>
<evidence type="ECO:0000256" key="1">
    <source>
        <dbReference type="ARBA" id="ARBA00009249"/>
    </source>
</evidence>
<dbReference type="OMA" id="EHEWLSG"/>
<keyword evidence="5" id="KW-0496">Mitochondrion</keyword>
<evidence type="ECO:0000313" key="7">
    <source>
        <dbReference type="EMBL" id="CCC50609.1"/>
    </source>
</evidence>
<comment type="function">
    <text evidence="5">The H protein shuttles the methylamine group of glycine from the P protein to the T protein.</text>
</comment>
<dbReference type="InterPro" id="IPR011053">
    <property type="entry name" value="Single_hybrid_motif"/>
</dbReference>
<evidence type="ECO:0000259" key="6">
    <source>
        <dbReference type="PROSITE" id="PS50968"/>
    </source>
</evidence>
<comment type="subcellular location">
    <subcellularLocation>
        <location evidence="5">Mitochondrion</location>
    </subcellularLocation>
</comment>
<gene>
    <name evidence="7" type="ORF">TVY486_0904300</name>
</gene>
<protein>
    <recommendedName>
        <fullName evidence="5">Glycine cleavage system H protein</fullName>
    </recommendedName>
</protein>
<dbReference type="GO" id="GO:0019464">
    <property type="term" value="P:glycine decarboxylation via glycine cleavage system"/>
    <property type="evidence" value="ECO:0007669"/>
    <property type="project" value="UniProtKB-UniRule"/>
</dbReference>
<dbReference type="Pfam" id="PF01597">
    <property type="entry name" value="GCV_H"/>
    <property type="match status" value="1"/>
</dbReference>
<evidence type="ECO:0000256" key="3">
    <source>
        <dbReference type="ARBA" id="ARBA00022946"/>
    </source>
</evidence>
<reference evidence="7" key="1">
    <citation type="journal article" date="2012" name="Proc. Natl. Acad. Sci. U.S.A.">
        <title>Antigenic diversity is generated by distinct evolutionary mechanisms in African trypanosome species.</title>
        <authorList>
            <person name="Jackson A.P."/>
            <person name="Berry A."/>
            <person name="Aslett M."/>
            <person name="Allison H.C."/>
            <person name="Burton P."/>
            <person name="Vavrova-Anderson J."/>
            <person name="Brown R."/>
            <person name="Browne H."/>
            <person name="Corton N."/>
            <person name="Hauser H."/>
            <person name="Gamble J."/>
            <person name="Gilderthorp R."/>
            <person name="Marcello L."/>
            <person name="McQuillan J."/>
            <person name="Otto T.D."/>
            <person name="Quail M.A."/>
            <person name="Sanders M.J."/>
            <person name="van Tonder A."/>
            <person name="Ginger M.L."/>
            <person name="Field M.C."/>
            <person name="Barry J.D."/>
            <person name="Hertz-Fowler C."/>
            <person name="Berriman M."/>
        </authorList>
    </citation>
    <scope>NUCLEOTIDE SEQUENCE</scope>
    <source>
        <strain evidence="7">Y486</strain>
    </source>
</reference>
<dbReference type="SUPFAM" id="SSF51230">
    <property type="entry name" value="Single hybrid motif"/>
    <property type="match status" value="1"/>
</dbReference>
<dbReference type="GO" id="GO:0009249">
    <property type="term" value="P:protein lipoylation"/>
    <property type="evidence" value="ECO:0007669"/>
    <property type="project" value="TreeGrafter"/>
</dbReference>
<dbReference type="InterPro" id="IPR033753">
    <property type="entry name" value="GCV_H/Fam206"/>
</dbReference>
<dbReference type="InterPro" id="IPR017453">
    <property type="entry name" value="GCV_H_sub"/>
</dbReference>
<feature type="modified residue" description="N6-lipoyllysine" evidence="4">
    <location>
        <position position="79"/>
    </location>
</feature>
<evidence type="ECO:0000256" key="4">
    <source>
        <dbReference type="PIRSR" id="PIRSR617453-50"/>
    </source>
</evidence>
<dbReference type="CDD" id="cd06848">
    <property type="entry name" value="GCS_H"/>
    <property type="match status" value="1"/>
</dbReference>
<organism evidence="7">
    <name type="scientific">Trypanosoma vivax (strain Y486)</name>
    <dbReference type="NCBI Taxonomy" id="1055687"/>
    <lineage>
        <taxon>Eukaryota</taxon>
        <taxon>Discoba</taxon>
        <taxon>Euglenozoa</taxon>
        <taxon>Kinetoplastea</taxon>
        <taxon>Metakinetoplastina</taxon>
        <taxon>Trypanosomatida</taxon>
        <taxon>Trypanosomatidae</taxon>
        <taxon>Trypanosoma</taxon>
        <taxon>Duttonella</taxon>
    </lineage>
</organism>
<dbReference type="InterPro" id="IPR002930">
    <property type="entry name" value="GCV_H"/>
</dbReference>
<dbReference type="HAMAP" id="MF_00272">
    <property type="entry name" value="GcvH"/>
    <property type="match status" value="1"/>
</dbReference>
<evidence type="ECO:0000256" key="5">
    <source>
        <dbReference type="RuleBase" id="RU364055"/>
    </source>
</evidence>
<dbReference type="VEuPathDB" id="TriTrypDB:TvY486_0904300"/>
<dbReference type="PANTHER" id="PTHR11715">
    <property type="entry name" value="GLYCINE CLEAVAGE SYSTEM H PROTEIN"/>
    <property type="match status" value="1"/>
</dbReference>
<comment type="cofactor">
    <cofactor evidence="5">
        <name>(R)-lipoate</name>
        <dbReference type="ChEBI" id="CHEBI:83088"/>
    </cofactor>
    <text evidence="5">Binds 1 lipoyl cofactor covalently.</text>
</comment>
<comment type="subunit">
    <text evidence="5">The glycine cleavage system is composed of four proteins: P, T, L and H.</text>
</comment>
<proteinExistence type="inferred from homology"/>
<dbReference type="PROSITE" id="PS50968">
    <property type="entry name" value="BIOTINYL_LIPOYL"/>
    <property type="match status" value="1"/>
</dbReference>
<sequence>MLRRVIPFSPVTFLGAVRCFGTRYFTDSHEWVEHKDGIATVGITLHAQESLGDVVYVALPNVGDKLEARDLLGEVESVKATSNVYSPVSGTVDSINDKVKDEPALINRSAEGDGWLVKVKCDEIPEGLMTAEQYAKFIE</sequence>
<dbReference type="GO" id="GO:0016740">
    <property type="term" value="F:transferase activity"/>
    <property type="evidence" value="ECO:0007669"/>
    <property type="project" value="UniProtKB-KW"/>
</dbReference>
<dbReference type="Gene3D" id="2.40.50.100">
    <property type="match status" value="1"/>
</dbReference>
<keyword evidence="2 4" id="KW-0450">Lipoyl</keyword>
<dbReference type="PANTHER" id="PTHR11715:SF3">
    <property type="entry name" value="GLYCINE CLEAVAGE SYSTEM H PROTEIN-RELATED"/>
    <property type="match status" value="1"/>
</dbReference>
<dbReference type="GO" id="GO:0005960">
    <property type="term" value="C:glycine cleavage complex"/>
    <property type="evidence" value="ECO:0007669"/>
    <property type="project" value="UniProtKB-UniRule"/>
</dbReference>
<dbReference type="PROSITE" id="PS00189">
    <property type="entry name" value="LIPOYL"/>
    <property type="match status" value="1"/>
</dbReference>
<keyword evidence="3 5" id="KW-0809">Transit peptide</keyword>
<feature type="domain" description="Lipoyl-binding" evidence="6">
    <location>
        <begin position="38"/>
        <end position="120"/>
    </location>
</feature>
<dbReference type="InterPro" id="IPR000089">
    <property type="entry name" value="Biotin_lipoyl"/>
</dbReference>
<dbReference type="EMBL" id="HE573025">
    <property type="protein sequence ID" value="CCC50609.1"/>
    <property type="molecule type" value="Genomic_DNA"/>
</dbReference>